<dbReference type="InterPro" id="IPR029065">
    <property type="entry name" value="Enolase_C-like"/>
</dbReference>
<name>A0A7G1G825_9BACT</name>
<dbReference type="PANTHER" id="PTHR48080:SF3">
    <property type="entry name" value="ENOLASE SUPERFAMILY MEMBER DDB_G0284701"/>
    <property type="match status" value="1"/>
</dbReference>
<dbReference type="KEGG" id="ocy:OSSY52_12380"/>
<evidence type="ECO:0000256" key="1">
    <source>
        <dbReference type="ARBA" id="ARBA00008031"/>
    </source>
</evidence>
<dbReference type="Gene3D" id="3.30.390.10">
    <property type="entry name" value="Enolase-like, N-terminal domain"/>
    <property type="match status" value="1"/>
</dbReference>
<dbReference type="PANTHER" id="PTHR48080">
    <property type="entry name" value="D-GALACTONATE DEHYDRATASE-RELATED"/>
    <property type="match status" value="1"/>
</dbReference>
<dbReference type="GO" id="GO:0046872">
    <property type="term" value="F:metal ion binding"/>
    <property type="evidence" value="ECO:0007669"/>
    <property type="project" value="UniProtKB-KW"/>
</dbReference>
<dbReference type="Gene3D" id="3.20.20.120">
    <property type="entry name" value="Enolase-like C-terminal domain"/>
    <property type="match status" value="1"/>
</dbReference>
<gene>
    <name evidence="4" type="ORF">OSSY52_12380</name>
</gene>
<accession>A0A7G1G825</accession>
<evidence type="ECO:0000313" key="5">
    <source>
        <dbReference type="Proteomes" id="UP000516361"/>
    </source>
</evidence>
<dbReference type="InParanoid" id="A0A7G1G825"/>
<evidence type="ECO:0000313" key="4">
    <source>
        <dbReference type="EMBL" id="BBE31097.1"/>
    </source>
</evidence>
<dbReference type="InterPro" id="IPR036849">
    <property type="entry name" value="Enolase-like_C_sf"/>
</dbReference>
<proteinExistence type="inferred from homology"/>
<dbReference type="SUPFAM" id="SSF51604">
    <property type="entry name" value="Enolase C-terminal domain-like"/>
    <property type="match status" value="1"/>
</dbReference>
<dbReference type="InterPro" id="IPR029017">
    <property type="entry name" value="Enolase-like_N"/>
</dbReference>
<dbReference type="AlphaFoldDB" id="A0A7G1G825"/>
<dbReference type="Pfam" id="PF13378">
    <property type="entry name" value="MR_MLE_C"/>
    <property type="match status" value="1"/>
</dbReference>
<comment type="similarity">
    <text evidence="1">Belongs to the mandelate racemase/muconate lactonizing enzyme family.</text>
</comment>
<evidence type="ECO:0000259" key="3">
    <source>
        <dbReference type="Pfam" id="PF13378"/>
    </source>
</evidence>
<reference evidence="4 5" key="1">
    <citation type="submission" date="2018-06" db="EMBL/GenBank/DDBJ databases">
        <title>Genome sequencing of Oceanotoga sp. sy52.</title>
        <authorList>
            <person name="Mori K."/>
        </authorList>
    </citation>
    <scope>NUCLEOTIDE SEQUENCE [LARGE SCALE GENOMIC DNA]</scope>
    <source>
        <strain evidence="5">sy52</strain>
    </source>
</reference>
<keyword evidence="2" id="KW-0479">Metal-binding</keyword>
<protein>
    <recommendedName>
        <fullName evidence="3">Enolase C-terminal domain-containing protein</fullName>
    </recommendedName>
</protein>
<dbReference type="RefSeq" id="WP_190613426.1">
    <property type="nucleotide sequence ID" value="NZ_AP018712.1"/>
</dbReference>
<sequence>MKRERDVYYWQERSILKNLNSEWKEHIVFKIIDKDGYEGIGAATPESLYGETFKTTMAVIELLRRLTENFKDLGNLYDFEEQMNNLVKKDMASKTAVSLSICDYINNKKSLDISKMFFKKQKAENTTLQKIFWKKDLNILNIINKKNIKIEFLEKPSYKDVLETLKLCGNKNLWLDFRGKYNHYELRKLLKEIYTYNIIAIEQPVPPGREYHVSDFALDYAIFWDESIEKMEDILRINNIGTGFVLDITKFGGILNIKKALELSNLIGAETMLSTRIEHPQNLKWSKKIENSFDFIDIDINHYIEKTSK</sequence>
<dbReference type="Proteomes" id="UP000516361">
    <property type="component" value="Chromosome"/>
</dbReference>
<organism evidence="4 5">
    <name type="scientific">Tepiditoga spiralis</name>
    <dbReference type="NCBI Taxonomy" id="2108365"/>
    <lineage>
        <taxon>Bacteria</taxon>
        <taxon>Thermotogati</taxon>
        <taxon>Thermotogota</taxon>
        <taxon>Thermotogae</taxon>
        <taxon>Petrotogales</taxon>
        <taxon>Petrotogaceae</taxon>
        <taxon>Tepiditoga</taxon>
    </lineage>
</organism>
<keyword evidence="5" id="KW-1185">Reference proteome</keyword>
<feature type="domain" description="Enolase C-terminal" evidence="3">
    <location>
        <begin position="169"/>
        <end position="292"/>
    </location>
</feature>
<dbReference type="InterPro" id="IPR034593">
    <property type="entry name" value="DgoD-like"/>
</dbReference>
<evidence type="ECO:0000256" key="2">
    <source>
        <dbReference type="ARBA" id="ARBA00022723"/>
    </source>
</evidence>
<dbReference type="EMBL" id="AP018712">
    <property type="protein sequence ID" value="BBE31097.1"/>
    <property type="molecule type" value="Genomic_DNA"/>
</dbReference>